<keyword evidence="3" id="KW-0234">DNA repair</keyword>
<protein>
    <submittedName>
        <fullName evidence="5">Uncharacterized protein</fullName>
    </submittedName>
</protein>
<evidence type="ECO:0000256" key="3">
    <source>
        <dbReference type="ARBA" id="ARBA00023204"/>
    </source>
</evidence>
<evidence type="ECO:0000256" key="2">
    <source>
        <dbReference type="ARBA" id="ARBA00022763"/>
    </source>
</evidence>
<comment type="caution">
    <text evidence="5">The sequence shown here is derived from an EMBL/GenBank/DDBJ whole genome shotgun (WGS) entry which is preliminary data.</text>
</comment>
<dbReference type="GO" id="GO:0000785">
    <property type="term" value="C:chromatin"/>
    <property type="evidence" value="ECO:0007669"/>
    <property type="project" value="TreeGrafter"/>
</dbReference>
<dbReference type="Proteomes" id="UP001420932">
    <property type="component" value="Unassembled WGS sequence"/>
</dbReference>
<dbReference type="PANTHER" id="PTHR12663">
    <property type="entry name" value="ANDROGEN INDUCED INHIBITOR OF PROLIFERATION AS3 / PDS5-RELATED"/>
    <property type="match status" value="1"/>
</dbReference>
<reference evidence="5 6" key="1">
    <citation type="submission" date="2024-01" db="EMBL/GenBank/DDBJ databases">
        <title>Genome assemblies of Stephania.</title>
        <authorList>
            <person name="Yang L."/>
        </authorList>
    </citation>
    <scope>NUCLEOTIDE SEQUENCE [LARGE SCALE GENOMIC DNA]</scope>
    <source>
        <strain evidence="5">YNDBR</strain>
        <tissue evidence="5">Leaf</tissue>
    </source>
</reference>
<sequence>MIPGKQWRRRRIVGGGGEKRWRWYEVGGVEWHSGRRQLVRGGGDDGWFVAVTVTGGSDNDDDLWKAAADGLNWAHKTLSAILSWENSKKAAVEAQLKKIECTFAVSYDWFKIEAIGILDALIRESHEHAVLSSLETVMSLVLEESEEVNPDLISLLLDCVKKDNQDILAVAKGLA</sequence>
<dbReference type="AlphaFoldDB" id="A0AAP0ITP5"/>
<comment type="subcellular location">
    <subcellularLocation>
        <location evidence="1">Nucleus</location>
    </subcellularLocation>
</comment>
<evidence type="ECO:0000313" key="5">
    <source>
        <dbReference type="EMBL" id="KAK9121602.1"/>
    </source>
</evidence>
<organism evidence="5 6">
    <name type="scientific">Stephania yunnanensis</name>
    <dbReference type="NCBI Taxonomy" id="152371"/>
    <lineage>
        <taxon>Eukaryota</taxon>
        <taxon>Viridiplantae</taxon>
        <taxon>Streptophyta</taxon>
        <taxon>Embryophyta</taxon>
        <taxon>Tracheophyta</taxon>
        <taxon>Spermatophyta</taxon>
        <taxon>Magnoliopsida</taxon>
        <taxon>Ranunculales</taxon>
        <taxon>Menispermaceae</taxon>
        <taxon>Menispermoideae</taxon>
        <taxon>Cissampelideae</taxon>
        <taxon>Stephania</taxon>
    </lineage>
</organism>
<evidence type="ECO:0000256" key="1">
    <source>
        <dbReference type="ARBA" id="ARBA00004123"/>
    </source>
</evidence>
<dbReference type="InterPro" id="IPR039776">
    <property type="entry name" value="Pds5"/>
</dbReference>
<keyword evidence="6" id="KW-1185">Reference proteome</keyword>
<accession>A0AAP0ITP5</accession>
<evidence type="ECO:0000313" key="6">
    <source>
        <dbReference type="Proteomes" id="UP001420932"/>
    </source>
</evidence>
<keyword evidence="2" id="KW-0227">DNA damage</keyword>
<evidence type="ECO:0000256" key="4">
    <source>
        <dbReference type="ARBA" id="ARBA00023242"/>
    </source>
</evidence>
<dbReference type="GO" id="GO:0007064">
    <property type="term" value="P:mitotic sister chromatid cohesion"/>
    <property type="evidence" value="ECO:0007669"/>
    <property type="project" value="InterPro"/>
</dbReference>
<dbReference type="GO" id="GO:0005634">
    <property type="term" value="C:nucleus"/>
    <property type="evidence" value="ECO:0007669"/>
    <property type="project" value="UniProtKB-SubCell"/>
</dbReference>
<dbReference type="PANTHER" id="PTHR12663:SF3">
    <property type="entry name" value="SISTER CHROMATID COHESION PROTEIN PDS5 HOMOLOG C"/>
    <property type="match status" value="1"/>
</dbReference>
<dbReference type="GO" id="GO:0006281">
    <property type="term" value="P:DNA repair"/>
    <property type="evidence" value="ECO:0007669"/>
    <property type="project" value="UniProtKB-KW"/>
</dbReference>
<gene>
    <name evidence="5" type="ORF">Syun_019219</name>
</gene>
<name>A0AAP0ITP5_9MAGN</name>
<keyword evidence="4" id="KW-0539">Nucleus</keyword>
<dbReference type="EMBL" id="JBBNAF010000008">
    <property type="protein sequence ID" value="KAK9121602.1"/>
    <property type="molecule type" value="Genomic_DNA"/>
</dbReference>
<proteinExistence type="predicted"/>